<evidence type="ECO:0000313" key="3">
    <source>
        <dbReference type="EMBL" id="CAG9290237.1"/>
    </source>
</evidence>
<dbReference type="Proteomes" id="UP000836788">
    <property type="component" value="Chromosome 5"/>
</dbReference>
<name>A0A8J9SGQ0_PHATR</name>
<proteinExistence type="predicted"/>
<dbReference type="AlphaFoldDB" id="A0A8J9SGQ0"/>
<feature type="compositionally biased region" description="Basic and acidic residues" evidence="1">
    <location>
        <begin position="70"/>
        <end position="85"/>
    </location>
</feature>
<feature type="domain" description="DUF6824" evidence="2">
    <location>
        <begin position="137"/>
        <end position="220"/>
    </location>
</feature>
<reference evidence="3" key="1">
    <citation type="submission" date="2022-02" db="EMBL/GenBank/DDBJ databases">
        <authorList>
            <person name="Giguere J D."/>
        </authorList>
    </citation>
    <scope>NUCLEOTIDE SEQUENCE</scope>
    <source>
        <strain evidence="3">CCAP 1055/1</strain>
    </source>
</reference>
<dbReference type="Pfam" id="PF20710">
    <property type="entry name" value="DUF6824"/>
    <property type="match status" value="1"/>
</dbReference>
<feature type="region of interest" description="Disordered" evidence="1">
    <location>
        <begin position="1"/>
        <end position="123"/>
    </location>
</feature>
<accession>A0A8J9SGQ0</accession>
<feature type="compositionally biased region" description="Basic and acidic residues" evidence="1">
    <location>
        <begin position="41"/>
        <end position="53"/>
    </location>
</feature>
<feature type="compositionally biased region" description="Basic and acidic residues" evidence="1">
    <location>
        <begin position="95"/>
        <end position="104"/>
    </location>
</feature>
<dbReference type="InterPro" id="IPR049227">
    <property type="entry name" value="DUF6824"/>
</dbReference>
<sequence length="320" mass="35332">MADSPPSEDLFLTKEDETSEVPLPNSGPASEHENTALVENISRESGKQTERAVADALSEVNETTEADGSEESKGAEGEKDLKRSPAEIGEAECEVGAKKTKIDDSDQTQPAEEKDNEDGPAPVVASKEGINFFHDADVLSGRGGGTNVHPGNRNFRDMINLHRRAYLKARKNDKPAISRAIVRSIRESKGKFLKKDEKTGLWFEIGDDAAREKTSQALRQRAPEMRKLLFDTEREEARAVAEEHLRQQRMYMGIPPNQEMMQNMGIPPGMAPNPMFANPALFAQMQKNGMPMPQGPEAYSHMFSAALMQNGMNRFTSNGT</sequence>
<gene>
    <name evidence="3" type="ORF">PTTT1_LOCUS44159</name>
</gene>
<evidence type="ECO:0000259" key="2">
    <source>
        <dbReference type="Pfam" id="PF20710"/>
    </source>
</evidence>
<protein>
    <recommendedName>
        <fullName evidence="2">DUF6824 domain-containing protein</fullName>
    </recommendedName>
</protein>
<evidence type="ECO:0000256" key="1">
    <source>
        <dbReference type="SAM" id="MobiDB-lite"/>
    </source>
</evidence>
<organism evidence="3">
    <name type="scientific">Phaeodactylum tricornutum</name>
    <name type="common">Diatom</name>
    <dbReference type="NCBI Taxonomy" id="2850"/>
    <lineage>
        <taxon>Eukaryota</taxon>
        <taxon>Sar</taxon>
        <taxon>Stramenopiles</taxon>
        <taxon>Ochrophyta</taxon>
        <taxon>Bacillariophyta</taxon>
        <taxon>Bacillariophyceae</taxon>
        <taxon>Bacillariophycidae</taxon>
        <taxon>Naviculales</taxon>
        <taxon>Phaeodactylaceae</taxon>
        <taxon>Phaeodactylum</taxon>
    </lineage>
</organism>
<dbReference type="EMBL" id="OU594946">
    <property type="protein sequence ID" value="CAG9290237.1"/>
    <property type="molecule type" value="Genomic_DNA"/>
</dbReference>